<evidence type="ECO:0000259" key="16">
    <source>
        <dbReference type="PROSITE" id="PS50112"/>
    </source>
</evidence>
<keyword evidence="4" id="KW-1003">Cell membrane</keyword>
<feature type="domain" description="Histidine kinase" evidence="15">
    <location>
        <begin position="317"/>
        <end position="529"/>
    </location>
</feature>
<dbReference type="GO" id="GO:0000160">
    <property type="term" value="P:phosphorelay signal transduction system"/>
    <property type="evidence" value="ECO:0007669"/>
    <property type="project" value="UniProtKB-KW"/>
</dbReference>
<evidence type="ECO:0000256" key="14">
    <source>
        <dbReference type="SAM" id="Phobius"/>
    </source>
</evidence>
<keyword evidence="10 17" id="KW-0067">ATP-binding</keyword>
<dbReference type="PROSITE" id="PS50112">
    <property type="entry name" value="PAS"/>
    <property type="match status" value="1"/>
</dbReference>
<evidence type="ECO:0000256" key="2">
    <source>
        <dbReference type="ARBA" id="ARBA00004651"/>
    </source>
</evidence>
<dbReference type="PROSITE" id="PS50109">
    <property type="entry name" value="HIS_KIN"/>
    <property type="match status" value="1"/>
</dbReference>
<evidence type="ECO:0000256" key="7">
    <source>
        <dbReference type="ARBA" id="ARBA00022692"/>
    </source>
</evidence>
<feature type="transmembrane region" description="Helical" evidence="14">
    <location>
        <begin position="170"/>
        <end position="190"/>
    </location>
</feature>
<dbReference type="Pfam" id="PF13188">
    <property type="entry name" value="PAS_8"/>
    <property type="match status" value="1"/>
</dbReference>
<dbReference type="KEGG" id="mdb:OVN18_00545"/>
<dbReference type="InterPro" id="IPR000014">
    <property type="entry name" value="PAS"/>
</dbReference>
<dbReference type="InterPro" id="IPR005467">
    <property type="entry name" value="His_kinase_dom"/>
</dbReference>
<protein>
    <recommendedName>
        <fullName evidence="3">histidine kinase</fullName>
        <ecNumber evidence="3">2.7.13.3</ecNumber>
    </recommendedName>
</protein>
<reference evidence="17" key="1">
    <citation type="submission" date="2022-11" db="EMBL/GenBank/DDBJ databases">
        <title>Description of Microcella daejonensis nov. sp, isolated from riverside soil.</title>
        <authorList>
            <person name="Molina K.M."/>
            <person name="Kim S.B."/>
        </authorList>
    </citation>
    <scope>NUCLEOTIDE SEQUENCE</scope>
    <source>
        <strain evidence="17">MMS21-STM12</strain>
    </source>
</reference>
<dbReference type="PRINTS" id="PR00344">
    <property type="entry name" value="BCTRLSENSOR"/>
</dbReference>
<dbReference type="Pfam" id="PF02518">
    <property type="entry name" value="HATPase_c"/>
    <property type="match status" value="1"/>
</dbReference>
<evidence type="ECO:0000256" key="10">
    <source>
        <dbReference type="ARBA" id="ARBA00022840"/>
    </source>
</evidence>
<dbReference type="SUPFAM" id="SSF103190">
    <property type="entry name" value="Sensory domain-like"/>
    <property type="match status" value="1"/>
</dbReference>
<accession>A0A9E8S8R6</accession>
<gene>
    <name evidence="17" type="ORF">OVN18_00545</name>
</gene>
<keyword evidence="12" id="KW-0902">Two-component regulatory system</keyword>
<keyword evidence="6" id="KW-0808">Transferase</keyword>
<evidence type="ECO:0000256" key="13">
    <source>
        <dbReference type="ARBA" id="ARBA00023136"/>
    </source>
</evidence>
<evidence type="ECO:0000313" key="17">
    <source>
        <dbReference type="EMBL" id="WAB81548.1"/>
    </source>
</evidence>
<evidence type="ECO:0000256" key="1">
    <source>
        <dbReference type="ARBA" id="ARBA00000085"/>
    </source>
</evidence>
<dbReference type="InterPro" id="IPR050428">
    <property type="entry name" value="TCS_sensor_his_kinase"/>
</dbReference>
<evidence type="ECO:0000256" key="11">
    <source>
        <dbReference type="ARBA" id="ARBA00022989"/>
    </source>
</evidence>
<evidence type="ECO:0000259" key="15">
    <source>
        <dbReference type="PROSITE" id="PS50109"/>
    </source>
</evidence>
<dbReference type="InterPro" id="IPR004358">
    <property type="entry name" value="Sig_transdc_His_kin-like_C"/>
</dbReference>
<evidence type="ECO:0000256" key="4">
    <source>
        <dbReference type="ARBA" id="ARBA00022475"/>
    </source>
</evidence>
<dbReference type="AlphaFoldDB" id="A0A9E8S8R6"/>
<evidence type="ECO:0000256" key="5">
    <source>
        <dbReference type="ARBA" id="ARBA00022553"/>
    </source>
</evidence>
<dbReference type="GO" id="GO:0005886">
    <property type="term" value="C:plasma membrane"/>
    <property type="evidence" value="ECO:0007669"/>
    <property type="project" value="UniProtKB-SubCell"/>
</dbReference>
<comment type="subcellular location">
    <subcellularLocation>
        <location evidence="2">Cell membrane</location>
        <topology evidence="2">Multi-pass membrane protein</topology>
    </subcellularLocation>
</comment>
<dbReference type="SUPFAM" id="SSF55874">
    <property type="entry name" value="ATPase domain of HSP90 chaperone/DNA topoisomerase II/histidine kinase"/>
    <property type="match status" value="1"/>
</dbReference>
<comment type="catalytic activity">
    <reaction evidence="1">
        <text>ATP + protein L-histidine = ADP + protein N-phospho-L-histidine.</text>
        <dbReference type="EC" id="2.7.13.3"/>
    </reaction>
</comment>
<dbReference type="GO" id="GO:0005524">
    <property type="term" value="F:ATP binding"/>
    <property type="evidence" value="ECO:0007669"/>
    <property type="project" value="UniProtKB-KW"/>
</dbReference>
<name>A0A9E8S8R6_9MICO</name>
<dbReference type="PANTHER" id="PTHR45436">
    <property type="entry name" value="SENSOR HISTIDINE KINASE YKOH"/>
    <property type="match status" value="1"/>
</dbReference>
<keyword evidence="5" id="KW-0597">Phosphoprotein</keyword>
<dbReference type="InterPro" id="IPR029151">
    <property type="entry name" value="Sensor-like_sf"/>
</dbReference>
<feature type="domain" description="PAS" evidence="16">
    <location>
        <begin position="210"/>
        <end position="248"/>
    </location>
</feature>
<dbReference type="InterPro" id="IPR035965">
    <property type="entry name" value="PAS-like_dom_sf"/>
</dbReference>
<dbReference type="InterPro" id="IPR033463">
    <property type="entry name" value="sCache_3"/>
</dbReference>
<keyword evidence="9" id="KW-0418">Kinase</keyword>
<evidence type="ECO:0000256" key="6">
    <source>
        <dbReference type="ARBA" id="ARBA00022679"/>
    </source>
</evidence>
<dbReference type="Proteomes" id="UP001164706">
    <property type="component" value="Chromosome"/>
</dbReference>
<dbReference type="SMART" id="SM00387">
    <property type="entry name" value="HATPase_c"/>
    <property type="match status" value="1"/>
</dbReference>
<evidence type="ECO:0000313" key="18">
    <source>
        <dbReference type="Proteomes" id="UP001164706"/>
    </source>
</evidence>
<dbReference type="InterPro" id="IPR036890">
    <property type="entry name" value="HATPase_C_sf"/>
</dbReference>
<dbReference type="RefSeq" id="WP_267781316.1">
    <property type="nucleotide sequence ID" value="NZ_CP113089.1"/>
</dbReference>
<proteinExistence type="predicted"/>
<dbReference type="EMBL" id="CP113089">
    <property type="protein sequence ID" value="WAB81548.1"/>
    <property type="molecule type" value="Genomic_DNA"/>
</dbReference>
<organism evidence="17 18">
    <name type="scientific">Microcella daejeonensis</name>
    <dbReference type="NCBI Taxonomy" id="2994971"/>
    <lineage>
        <taxon>Bacteria</taxon>
        <taxon>Bacillati</taxon>
        <taxon>Actinomycetota</taxon>
        <taxon>Actinomycetes</taxon>
        <taxon>Micrococcales</taxon>
        <taxon>Microbacteriaceae</taxon>
        <taxon>Microcella</taxon>
    </lineage>
</organism>
<keyword evidence="7 14" id="KW-0812">Transmembrane</keyword>
<sequence length="530" mass="54873">MVRRRDRSVAGRVFGLQVLAALLVALVLTVVLAVDARRAVGDDAARVSLAVASTIAADPAVREALQEPDPSARLQPYALAAITAAEVDFVTVMSPEGLRYTHPDPAQIGRPFLGTIAGAVAGGTVTETYTGTLGPSVRAVVPVLDDAGVIGLVAAGVTTREISEDLAPRIPFVIAVGLVVIAVGAIAAALTRRSLRRSTGDLDAEGMRTMVRFYESVLHAVREGVVLTDDRGRVVLYNDEAAELLGIEAAGEHPAPRKPAELGIDAGIAALLTTGRRVVEESHVAGARVLLLNQESAPGAPSDGGRSPAVMTMRDQSVLQELVGELESVRTVSEALRAQAHEHANTLHTVLSLVEMGRGDEVAGLVGESVRASQGLVDATLVPDEDPVLTAVLLGKAAIASERGAALELDREEGVALPLSPSDTVSLVGNLVDNALEACLRGAPPHRVVVRLDRVNEGVRLAVADSGPGVAPEIAERVFDAGVSTKTDAGPGHGLGLAAVRGIVERAGGAVAFRPRRPTTVDVILPEARS</sequence>
<evidence type="ECO:0000256" key="8">
    <source>
        <dbReference type="ARBA" id="ARBA00022741"/>
    </source>
</evidence>
<evidence type="ECO:0000256" key="12">
    <source>
        <dbReference type="ARBA" id="ARBA00023012"/>
    </source>
</evidence>
<dbReference type="PANTHER" id="PTHR45436:SF5">
    <property type="entry name" value="SENSOR HISTIDINE KINASE TRCS"/>
    <property type="match status" value="1"/>
</dbReference>
<dbReference type="Gene3D" id="3.30.450.20">
    <property type="entry name" value="PAS domain"/>
    <property type="match status" value="2"/>
</dbReference>
<evidence type="ECO:0000256" key="9">
    <source>
        <dbReference type="ARBA" id="ARBA00022777"/>
    </source>
</evidence>
<evidence type="ECO:0000256" key="3">
    <source>
        <dbReference type="ARBA" id="ARBA00012438"/>
    </source>
</evidence>
<dbReference type="Pfam" id="PF17203">
    <property type="entry name" value="sCache_3_2"/>
    <property type="match status" value="1"/>
</dbReference>
<dbReference type="Gene3D" id="3.30.565.10">
    <property type="entry name" value="Histidine kinase-like ATPase, C-terminal domain"/>
    <property type="match status" value="1"/>
</dbReference>
<dbReference type="InterPro" id="IPR003594">
    <property type="entry name" value="HATPase_dom"/>
</dbReference>
<dbReference type="EC" id="2.7.13.3" evidence="3"/>
<keyword evidence="8" id="KW-0547">Nucleotide-binding</keyword>
<keyword evidence="18" id="KW-1185">Reference proteome</keyword>
<keyword evidence="11 14" id="KW-1133">Transmembrane helix</keyword>
<dbReference type="GO" id="GO:0004673">
    <property type="term" value="F:protein histidine kinase activity"/>
    <property type="evidence" value="ECO:0007669"/>
    <property type="project" value="UniProtKB-EC"/>
</dbReference>
<keyword evidence="13 14" id="KW-0472">Membrane</keyword>
<dbReference type="SUPFAM" id="SSF55785">
    <property type="entry name" value="PYP-like sensor domain (PAS domain)"/>
    <property type="match status" value="1"/>
</dbReference>